<organism evidence="2 3">
    <name type="scientific">Fusarium oxysporum (strain Fo5176)</name>
    <name type="common">Fusarium vascular wilt</name>
    <dbReference type="NCBI Taxonomy" id="660025"/>
    <lineage>
        <taxon>Eukaryota</taxon>
        <taxon>Fungi</taxon>
        <taxon>Dikarya</taxon>
        <taxon>Ascomycota</taxon>
        <taxon>Pezizomycotina</taxon>
        <taxon>Sordariomycetes</taxon>
        <taxon>Hypocreomycetidae</taxon>
        <taxon>Hypocreales</taxon>
        <taxon>Nectriaceae</taxon>
        <taxon>Fusarium</taxon>
        <taxon>Fusarium oxysporum species complex</taxon>
    </lineage>
</organism>
<dbReference type="EnsemblFungi" id="FOXG_14325T0">
    <property type="protein sequence ID" value="FOXG_14325P0"/>
    <property type="gene ID" value="FOXG_14325"/>
</dbReference>
<keyword evidence="1" id="KW-0472">Membrane</keyword>
<proteinExistence type="predicted"/>
<reference evidence="3" key="1">
    <citation type="journal article" date="2012" name="Mol. Plant Microbe Interact.">
        <title>A highly conserved effector in Fusarium oxysporum is required for full virulence on Arabidopsis.</title>
        <authorList>
            <person name="Thatcher L.F."/>
            <person name="Gardiner D.M."/>
            <person name="Kazan K."/>
            <person name="Manners J."/>
        </authorList>
    </citation>
    <scope>NUCLEOTIDE SEQUENCE [LARGE SCALE GENOMIC DNA]</scope>
    <source>
        <strain evidence="3">Fo5176</strain>
    </source>
</reference>
<dbReference type="Proteomes" id="UP000002489">
    <property type="component" value="Unassembled WGS sequence"/>
</dbReference>
<keyword evidence="1" id="KW-0812">Transmembrane</keyword>
<name>A0A0D2YFR7_FUSOF</name>
<dbReference type="EnsemblFungi" id="FOXG_15155T0">
    <property type="protein sequence ID" value="FOXG_15155P0"/>
    <property type="gene ID" value="FOXG_15155"/>
</dbReference>
<accession>A0A0D2YFR7</accession>
<feature type="transmembrane region" description="Helical" evidence="1">
    <location>
        <begin position="43"/>
        <end position="62"/>
    </location>
</feature>
<dbReference type="VEuPathDB" id="FungiDB:FOXG_14325"/>
<dbReference type="VEuPathDB" id="FungiDB:FOXG_15155"/>
<dbReference type="AlphaFoldDB" id="A0A0D2YFR7"/>
<evidence type="ECO:0000256" key="1">
    <source>
        <dbReference type="SAM" id="Phobius"/>
    </source>
</evidence>
<protein>
    <submittedName>
        <fullName evidence="2">Uncharacterized protein</fullName>
    </submittedName>
</protein>
<keyword evidence="1" id="KW-1133">Transmembrane helix</keyword>
<evidence type="ECO:0000313" key="3">
    <source>
        <dbReference type="Proteomes" id="UP000002489"/>
    </source>
</evidence>
<sequence>MFSSITAITIFIFGLSAFNHGVSNLISPRKALAAKQLPESALPALNGFSVAIIGIGIYYMLAAYQENRGFFALTLTRFITARIFWLQGPPWRVIAKWEAFSAVLTAAALFYESYWGRFGGWGYGEPMIYEDSAYGYGEYVLV</sequence>
<gene>
    <name evidence="2" type="primary">28955494</name>
</gene>
<reference evidence="2" key="2">
    <citation type="submission" date="2025-05" db="UniProtKB">
        <authorList>
            <consortium name="EnsemblFungi"/>
        </authorList>
    </citation>
    <scope>IDENTIFICATION</scope>
    <source>
        <strain evidence="2">4287 / CBS 123668 / FGSC 9935 / NRRL 34936</strain>
    </source>
</reference>
<evidence type="ECO:0000313" key="2">
    <source>
        <dbReference type="EnsemblFungi" id="FOXG_15155P0"/>
    </source>
</evidence>